<evidence type="ECO:0000256" key="1">
    <source>
        <dbReference type="SAM" id="MobiDB-lite"/>
    </source>
</evidence>
<evidence type="ECO:0000313" key="2">
    <source>
        <dbReference type="EMBL" id="GAA0175222.1"/>
    </source>
</evidence>
<keyword evidence="3" id="KW-1185">Reference proteome</keyword>
<dbReference type="EMBL" id="BAABME010009464">
    <property type="protein sequence ID" value="GAA0175222.1"/>
    <property type="molecule type" value="Genomic_DNA"/>
</dbReference>
<accession>A0AAV3RFQ8</accession>
<name>A0AAV3RFQ8_LITER</name>
<sequence length="110" mass="12314">MESQKEEKIRFESDSRDHKNDRVASGSSRSIEICLFRDASKYTYESGLQGSGTNALLKNNQPEKKLRERGKKDGSYYLWAGKLPGPIEPAISFLGKQSQGKLLASALPRH</sequence>
<evidence type="ECO:0000313" key="3">
    <source>
        <dbReference type="Proteomes" id="UP001454036"/>
    </source>
</evidence>
<reference evidence="2 3" key="1">
    <citation type="submission" date="2024-01" db="EMBL/GenBank/DDBJ databases">
        <title>The complete chloroplast genome sequence of Lithospermum erythrorhizon: insights into the phylogenetic relationship among Boraginaceae species and the maternal lineages of purple gromwells.</title>
        <authorList>
            <person name="Okada T."/>
            <person name="Watanabe K."/>
        </authorList>
    </citation>
    <scope>NUCLEOTIDE SEQUENCE [LARGE SCALE GENOMIC DNA]</scope>
</reference>
<dbReference type="Proteomes" id="UP001454036">
    <property type="component" value="Unassembled WGS sequence"/>
</dbReference>
<organism evidence="2 3">
    <name type="scientific">Lithospermum erythrorhizon</name>
    <name type="common">Purple gromwell</name>
    <name type="synonym">Lithospermum officinale var. erythrorhizon</name>
    <dbReference type="NCBI Taxonomy" id="34254"/>
    <lineage>
        <taxon>Eukaryota</taxon>
        <taxon>Viridiplantae</taxon>
        <taxon>Streptophyta</taxon>
        <taxon>Embryophyta</taxon>
        <taxon>Tracheophyta</taxon>
        <taxon>Spermatophyta</taxon>
        <taxon>Magnoliopsida</taxon>
        <taxon>eudicotyledons</taxon>
        <taxon>Gunneridae</taxon>
        <taxon>Pentapetalae</taxon>
        <taxon>asterids</taxon>
        <taxon>lamiids</taxon>
        <taxon>Boraginales</taxon>
        <taxon>Boraginaceae</taxon>
        <taxon>Boraginoideae</taxon>
        <taxon>Lithospermeae</taxon>
        <taxon>Lithospermum</taxon>
    </lineage>
</organism>
<proteinExistence type="predicted"/>
<feature type="compositionally biased region" description="Basic and acidic residues" evidence="1">
    <location>
        <begin position="1"/>
        <end position="22"/>
    </location>
</feature>
<comment type="caution">
    <text evidence="2">The sequence shown here is derived from an EMBL/GenBank/DDBJ whole genome shotgun (WGS) entry which is preliminary data.</text>
</comment>
<protein>
    <submittedName>
        <fullName evidence="2">Uncharacterized protein</fullName>
    </submittedName>
</protein>
<gene>
    <name evidence="2" type="ORF">LIER_28446</name>
</gene>
<feature type="region of interest" description="Disordered" evidence="1">
    <location>
        <begin position="1"/>
        <end position="28"/>
    </location>
</feature>
<dbReference type="AlphaFoldDB" id="A0AAV3RFQ8"/>